<dbReference type="InterPro" id="IPR020904">
    <property type="entry name" value="Sc_DH/Rdtase_CS"/>
</dbReference>
<dbReference type="PANTHER" id="PTHR42879:SF2">
    <property type="entry name" value="3-OXOACYL-[ACYL-CARRIER-PROTEIN] REDUCTASE FABG"/>
    <property type="match status" value="1"/>
</dbReference>
<evidence type="ECO:0000313" key="2">
    <source>
        <dbReference type="EMBL" id="GAA4956672.1"/>
    </source>
</evidence>
<evidence type="ECO:0000313" key="3">
    <source>
        <dbReference type="Proteomes" id="UP001409585"/>
    </source>
</evidence>
<dbReference type="RefSeq" id="WP_345426829.1">
    <property type="nucleotide sequence ID" value="NZ_AP031496.1"/>
</dbReference>
<dbReference type="PROSITE" id="PS00061">
    <property type="entry name" value="ADH_SHORT"/>
    <property type="match status" value="1"/>
</dbReference>
<dbReference type="CDD" id="cd05233">
    <property type="entry name" value="SDR_c"/>
    <property type="match status" value="1"/>
</dbReference>
<dbReference type="EMBL" id="BAABLX010000073">
    <property type="protein sequence ID" value="GAA4956672.1"/>
    <property type="molecule type" value="Genomic_DNA"/>
</dbReference>
<gene>
    <name evidence="2" type="ORF">GCM10025791_41260</name>
</gene>
<name>A0AAV3U8I7_9ALTE</name>
<comment type="similarity">
    <text evidence="1">Belongs to the short-chain dehydrogenases/reductases (SDR) family.</text>
</comment>
<dbReference type="Pfam" id="PF13561">
    <property type="entry name" value="adh_short_C2"/>
    <property type="match status" value="1"/>
</dbReference>
<dbReference type="InterPro" id="IPR036291">
    <property type="entry name" value="NAD(P)-bd_dom_sf"/>
</dbReference>
<dbReference type="InterPro" id="IPR002347">
    <property type="entry name" value="SDR_fam"/>
</dbReference>
<dbReference type="PRINTS" id="PR00081">
    <property type="entry name" value="GDHRDH"/>
</dbReference>
<reference evidence="3" key="1">
    <citation type="journal article" date="2019" name="Int. J. Syst. Evol. Microbiol.">
        <title>The Global Catalogue of Microorganisms (GCM) 10K type strain sequencing project: providing services to taxonomists for standard genome sequencing and annotation.</title>
        <authorList>
            <consortium name="The Broad Institute Genomics Platform"/>
            <consortium name="The Broad Institute Genome Sequencing Center for Infectious Disease"/>
            <person name="Wu L."/>
            <person name="Ma J."/>
        </authorList>
    </citation>
    <scope>NUCLEOTIDE SEQUENCE [LARGE SCALE GENOMIC DNA]</scope>
    <source>
        <strain evidence="3">JCM 19134</strain>
    </source>
</reference>
<dbReference type="SUPFAM" id="SSF51735">
    <property type="entry name" value="NAD(P)-binding Rossmann-fold domains"/>
    <property type="match status" value="1"/>
</dbReference>
<accession>A0AAV3U8I7</accession>
<protein>
    <submittedName>
        <fullName evidence="2">3-oxoacyl-ACP reductase FabG</fullName>
    </submittedName>
</protein>
<dbReference type="PANTHER" id="PTHR42879">
    <property type="entry name" value="3-OXOACYL-(ACYL-CARRIER-PROTEIN) REDUCTASE"/>
    <property type="match status" value="1"/>
</dbReference>
<organism evidence="2 3">
    <name type="scientific">Halioxenophilus aromaticivorans</name>
    <dbReference type="NCBI Taxonomy" id="1306992"/>
    <lineage>
        <taxon>Bacteria</taxon>
        <taxon>Pseudomonadati</taxon>
        <taxon>Pseudomonadota</taxon>
        <taxon>Gammaproteobacteria</taxon>
        <taxon>Alteromonadales</taxon>
        <taxon>Alteromonadaceae</taxon>
        <taxon>Halioxenophilus</taxon>
    </lineage>
</organism>
<proteinExistence type="inferred from homology"/>
<dbReference type="Gene3D" id="3.40.50.720">
    <property type="entry name" value="NAD(P)-binding Rossmann-like Domain"/>
    <property type="match status" value="1"/>
</dbReference>
<comment type="caution">
    <text evidence="2">The sequence shown here is derived from an EMBL/GenBank/DDBJ whole genome shotgun (WGS) entry which is preliminary data.</text>
</comment>
<keyword evidence="3" id="KW-1185">Reference proteome</keyword>
<dbReference type="PRINTS" id="PR00080">
    <property type="entry name" value="SDRFAMILY"/>
</dbReference>
<dbReference type="Proteomes" id="UP001409585">
    <property type="component" value="Unassembled WGS sequence"/>
</dbReference>
<dbReference type="GO" id="GO:0032787">
    <property type="term" value="P:monocarboxylic acid metabolic process"/>
    <property type="evidence" value="ECO:0007669"/>
    <property type="project" value="UniProtKB-ARBA"/>
</dbReference>
<dbReference type="FunFam" id="3.40.50.720:FF:000084">
    <property type="entry name" value="Short-chain dehydrogenase reductase"/>
    <property type="match status" value="1"/>
</dbReference>
<dbReference type="InterPro" id="IPR050259">
    <property type="entry name" value="SDR"/>
</dbReference>
<sequence length="247" mass="26126">MANSHTGRVAVITGAAGALGKAFALALAKNGCDVAIADINDASSVVAEIQTLGQKAFSEICDLSDARAIAVFADNVLSRFERCDILINNAAFMPVIPFAELTLETFRKFEAINVEAAFLLAQHFTPGMQERKYGRILQIASSTTGSPMPGFTSYVTTKMAGIGLTRALAAEFGNDGILCNALSPGLTKTPESAKNLPPELFDAVRHQQLINTTEEPKDLVGAMLFLTSEACGFVTGQSINCDGGIQF</sequence>
<evidence type="ECO:0000256" key="1">
    <source>
        <dbReference type="ARBA" id="ARBA00006484"/>
    </source>
</evidence>
<dbReference type="AlphaFoldDB" id="A0AAV3U8I7"/>